<evidence type="ECO:0000256" key="16">
    <source>
        <dbReference type="SAM" id="MobiDB-lite"/>
    </source>
</evidence>
<dbReference type="SUPFAM" id="SSF56399">
    <property type="entry name" value="ADP-ribosylation"/>
    <property type="match status" value="1"/>
</dbReference>
<dbReference type="Gene3D" id="1.20.142.10">
    <property type="entry name" value="Poly(ADP-ribose) polymerase, regulatory domain"/>
    <property type="match status" value="1"/>
</dbReference>
<evidence type="ECO:0000256" key="5">
    <source>
        <dbReference type="ARBA" id="ARBA00022723"/>
    </source>
</evidence>
<keyword evidence="3 15" id="KW-0808">Transferase</keyword>
<evidence type="ECO:0000313" key="19">
    <source>
        <dbReference type="EMBL" id="PIL29277.1"/>
    </source>
</evidence>
<sequence>MPGCQGRERGTRTRAEDEKQEEEKIPDSTLGPELQQLIKLIFNQSLFAATLSSLNYDANKLPLGKLAKSTILNGFSALKALSEVISQPDGDVSKQNGGFRQAVEHLTNRYYSIIPHVFGRDRPIVIDSLERLKRELELVDALGDMEIATQLLSSSIPKDAAGNPVQPLDANFRSLGLSSMAPVARASREFGALERYTRDTHGATHRHYGVQVLNAFRVEREGETRAWEDAGYGGLEVGERLLLWHGSRTTNFAGILKQGLRIAPPEAPVTGYMFGKGVYFADMMSKSANYCHAYLSDNTGILLLCEVAAGCDVRGLECSRASARTVAVPRDAPKQPS</sequence>
<organism evidence="19 20">
    <name type="scientific">Ganoderma sinense ZZ0214-1</name>
    <dbReference type="NCBI Taxonomy" id="1077348"/>
    <lineage>
        <taxon>Eukaryota</taxon>
        <taxon>Fungi</taxon>
        <taxon>Dikarya</taxon>
        <taxon>Basidiomycota</taxon>
        <taxon>Agaricomycotina</taxon>
        <taxon>Agaricomycetes</taxon>
        <taxon>Polyporales</taxon>
        <taxon>Polyporaceae</taxon>
        <taxon>Ganoderma</taxon>
    </lineage>
</organism>
<dbReference type="EC" id="2.4.2.-" evidence="15"/>
<feature type="compositionally biased region" description="Basic and acidic residues" evidence="16">
    <location>
        <begin position="1"/>
        <end position="26"/>
    </location>
</feature>
<dbReference type="EMBL" id="AYKW01000023">
    <property type="protein sequence ID" value="PIL29277.1"/>
    <property type="molecule type" value="Genomic_DNA"/>
</dbReference>
<dbReference type="PANTHER" id="PTHR10459:SF60">
    <property type="entry name" value="POLY [ADP-RIBOSE] POLYMERASE 2"/>
    <property type="match status" value="1"/>
</dbReference>
<dbReference type="PROSITE" id="PS51059">
    <property type="entry name" value="PARP_CATALYTIC"/>
    <property type="match status" value="1"/>
</dbReference>
<keyword evidence="11" id="KW-0238">DNA-binding</keyword>
<keyword evidence="8" id="KW-0863">Zinc-finger</keyword>
<dbReference type="GO" id="GO:0008270">
    <property type="term" value="F:zinc ion binding"/>
    <property type="evidence" value="ECO:0007669"/>
    <property type="project" value="UniProtKB-KW"/>
</dbReference>
<dbReference type="OrthoDB" id="2017365at2759"/>
<keyword evidence="20" id="KW-1185">Reference proteome</keyword>
<dbReference type="GO" id="GO:0006302">
    <property type="term" value="P:double-strand break repair"/>
    <property type="evidence" value="ECO:0007669"/>
    <property type="project" value="TreeGrafter"/>
</dbReference>
<comment type="catalytic activity">
    <reaction evidence="14">
        <text>NAD(+) + (ADP-D-ribosyl)n-acceptor = nicotinamide + (ADP-D-ribosyl)n+1-acceptor + H(+).</text>
        <dbReference type="EC" id="2.4.2.30"/>
    </reaction>
</comment>
<keyword evidence="6" id="KW-0677">Repeat</keyword>
<dbReference type="InterPro" id="IPR050800">
    <property type="entry name" value="ARTD/PARP"/>
</dbReference>
<dbReference type="GO" id="GO:0003950">
    <property type="term" value="F:NAD+ poly-ADP-ribosyltransferase activity"/>
    <property type="evidence" value="ECO:0007669"/>
    <property type="project" value="UniProtKB-UniRule"/>
</dbReference>
<reference evidence="19 20" key="1">
    <citation type="journal article" date="2015" name="Sci. Rep.">
        <title>Chromosome-level genome map provides insights into diverse defense mechanisms in the medicinal fungus Ganoderma sinense.</title>
        <authorList>
            <person name="Zhu Y."/>
            <person name="Xu J."/>
            <person name="Sun C."/>
            <person name="Zhou S."/>
            <person name="Xu H."/>
            <person name="Nelson D.R."/>
            <person name="Qian J."/>
            <person name="Song J."/>
            <person name="Luo H."/>
            <person name="Xiang L."/>
            <person name="Li Y."/>
            <person name="Xu Z."/>
            <person name="Ji A."/>
            <person name="Wang L."/>
            <person name="Lu S."/>
            <person name="Hayward A."/>
            <person name="Sun W."/>
            <person name="Li X."/>
            <person name="Schwartz D.C."/>
            <person name="Wang Y."/>
            <person name="Chen S."/>
        </authorList>
    </citation>
    <scope>NUCLEOTIDE SEQUENCE [LARGE SCALE GENOMIC DNA]</scope>
    <source>
        <strain evidence="19 20">ZZ0214-1</strain>
    </source>
</reference>
<dbReference type="SUPFAM" id="SSF47587">
    <property type="entry name" value="Domain of poly(ADP-ribose) polymerase"/>
    <property type="match status" value="1"/>
</dbReference>
<dbReference type="GO" id="GO:0003677">
    <property type="term" value="F:DNA binding"/>
    <property type="evidence" value="ECO:0007669"/>
    <property type="project" value="UniProtKB-KW"/>
</dbReference>
<protein>
    <recommendedName>
        <fullName evidence="15">Poly [ADP-ribose] polymerase</fullName>
        <shortName evidence="15">PARP</shortName>
        <ecNumber evidence="15">2.4.2.-</ecNumber>
    </recommendedName>
</protein>
<dbReference type="GO" id="GO:0070212">
    <property type="term" value="P:protein poly-ADP-ribosylation"/>
    <property type="evidence" value="ECO:0007669"/>
    <property type="project" value="TreeGrafter"/>
</dbReference>
<dbReference type="InterPro" id="IPR036616">
    <property type="entry name" value="Poly(ADP-ribose)pol_reg_dom_sf"/>
</dbReference>
<dbReference type="Pfam" id="PF02877">
    <property type="entry name" value="PARP_reg"/>
    <property type="match status" value="1"/>
</dbReference>
<evidence type="ECO:0000259" key="18">
    <source>
        <dbReference type="PROSITE" id="PS51060"/>
    </source>
</evidence>
<evidence type="ECO:0000256" key="7">
    <source>
        <dbReference type="ARBA" id="ARBA00022765"/>
    </source>
</evidence>
<gene>
    <name evidence="19" type="ORF">GSI_09327</name>
</gene>
<proteinExistence type="inferred from homology"/>
<keyword evidence="10 15" id="KW-0520">NAD</keyword>
<keyword evidence="2 15" id="KW-0328">Glycosyltransferase</keyword>
<feature type="region of interest" description="Disordered" evidence="16">
    <location>
        <begin position="1"/>
        <end position="28"/>
    </location>
</feature>
<evidence type="ECO:0000256" key="13">
    <source>
        <dbReference type="ARBA" id="ARBA00024347"/>
    </source>
</evidence>
<evidence type="ECO:0000256" key="6">
    <source>
        <dbReference type="ARBA" id="ARBA00022737"/>
    </source>
</evidence>
<keyword evidence="4" id="KW-0548">Nucleotidyltransferase</keyword>
<evidence type="ECO:0000256" key="11">
    <source>
        <dbReference type="ARBA" id="ARBA00023125"/>
    </source>
</evidence>
<evidence type="ECO:0000313" key="20">
    <source>
        <dbReference type="Proteomes" id="UP000230002"/>
    </source>
</evidence>
<dbReference type="Gene3D" id="3.90.228.10">
    <property type="match status" value="1"/>
</dbReference>
<evidence type="ECO:0000256" key="9">
    <source>
        <dbReference type="ARBA" id="ARBA00022833"/>
    </source>
</evidence>
<comment type="caution">
    <text evidence="19">The sequence shown here is derived from an EMBL/GenBank/DDBJ whole genome shotgun (WGS) entry which is preliminary data.</text>
</comment>
<comment type="subcellular location">
    <subcellularLocation>
        <location evidence="1">Nucleus</location>
    </subcellularLocation>
</comment>
<evidence type="ECO:0000259" key="17">
    <source>
        <dbReference type="PROSITE" id="PS51059"/>
    </source>
</evidence>
<dbReference type="STRING" id="1077348.A0A2G8S6B0"/>
<dbReference type="Proteomes" id="UP000230002">
    <property type="component" value="Unassembled WGS sequence"/>
</dbReference>
<evidence type="ECO:0000256" key="10">
    <source>
        <dbReference type="ARBA" id="ARBA00023027"/>
    </source>
</evidence>
<evidence type="ECO:0000256" key="4">
    <source>
        <dbReference type="ARBA" id="ARBA00022695"/>
    </source>
</evidence>
<name>A0A2G8S6B0_9APHY</name>
<keyword evidence="7" id="KW-0013">ADP-ribosylation</keyword>
<dbReference type="AlphaFoldDB" id="A0A2G8S6B0"/>
<dbReference type="InterPro" id="IPR012317">
    <property type="entry name" value="Poly(ADP-ribose)pol_cat_dom"/>
</dbReference>
<evidence type="ECO:0000256" key="1">
    <source>
        <dbReference type="ARBA" id="ARBA00004123"/>
    </source>
</evidence>
<feature type="domain" description="PARP alpha-helical" evidence="18">
    <location>
        <begin position="27"/>
        <end position="153"/>
    </location>
</feature>
<dbReference type="FunFam" id="1.20.142.10:FF:000002">
    <property type="entry name" value="Poly [ADP-ribose] polymerase"/>
    <property type="match status" value="1"/>
</dbReference>
<evidence type="ECO:0000256" key="2">
    <source>
        <dbReference type="ARBA" id="ARBA00022676"/>
    </source>
</evidence>
<keyword evidence="5" id="KW-0479">Metal-binding</keyword>
<evidence type="ECO:0000256" key="14">
    <source>
        <dbReference type="ARBA" id="ARBA00033987"/>
    </source>
</evidence>
<comment type="similarity">
    <text evidence="13">Belongs to the ARTD/PARP family.</text>
</comment>
<dbReference type="InterPro" id="IPR004102">
    <property type="entry name" value="Poly(ADP-ribose)pol_reg_dom"/>
</dbReference>
<evidence type="ECO:0000256" key="3">
    <source>
        <dbReference type="ARBA" id="ARBA00022679"/>
    </source>
</evidence>
<keyword evidence="12" id="KW-0539">Nucleus</keyword>
<dbReference type="GO" id="GO:0016779">
    <property type="term" value="F:nucleotidyltransferase activity"/>
    <property type="evidence" value="ECO:0007669"/>
    <property type="project" value="UniProtKB-KW"/>
</dbReference>
<keyword evidence="9" id="KW-0862">Zinc</keyword>
<accession>A0A2G8S6B0</accession>
<evidence type="ECO:0000256" key="15">
    <source>
        <dbReference type="RuleBase" id="RU362114"/>
    </source>
</evidence>
<feature type="domain" description="PARP catalytic" evidence="17">
    <location>
        <begin position="166"/>
        <end position="337"/>
    </location>
</feature>
<dbReference type="GO" id="GO:0005730">
    <property type="term" value="C:nucleolus"/>
    <property type="evidence" value="ECO:0007669"/>
    <property type="project" value="TreeGrafter"/>
</dbReference>
<dbReference type="PANTHER" id="PTHR10459">
    <property type="entry name" value="DNA LIGASE"/>
    <property type="match status" value="1"/>
</dbReference>
<evidence type="ECO:0000256" key="8">
    <source>
        <dbReference type="ARBA" id="ARBA00022771"/>
    </source>
</evidence>
<dbReference type="Pfam" id="PF00644">
    <property type="entry name" value="PARP"/>
    <property type="match status" value="1"/>
</dbReference>
<dbReference type="PROSITE" id="PS51060">
    <property type="entry name" value="PARP_ALPHA_HD"/>
    <property type="match status" value="1"/>
</dbReference>
<dbReference type="CDD" id="cd01437">
    <property type="entry name" value="parp_like"/>
    <property type="match status" value="1"/>
</dbReference>
<dbReference type="GO" id="GO:1990404">
    <property type="term" value="F:NAD+-protein mono-ADP-ribosyltransferase activity"/>
    <property type="evidence" value="ECO:0007669"/>
    <property type="project" value="TreeGrafter"/>
</dbReference>
<evidence type="ECO:0000256" key="12">
    <source>
        <dbReference type="ARBA" id="ARBA00023242"/>
    </source>
</evidence>